<gene>
    <name evidence="2" type="ORF">ElyMa_003502500</name>
</gene>
<dbReference type="InterPro" id="IPR022564">
    <property type="entry name" value="DUF2678"/>
</dbReference>
<sequence>MDSRDPLDRPLFGGPTSVDRVLNLVVAVLTGLMVTVTLISALAFPSWPPNGINIFFGLVIVLICASHLVLEAQGIYEHPKSLSLSNPACIADMET</sequence>
<dbReference type="AlphaFoldDB" id="A0AAV4EER9"/>
<dbReference type="PANTHER" id="PTHR28603:SF1">
    <property type="entry name" value="TRANSMEMBRANE PROTEIN 243"/>
    <property type="match status" value="1"/>
</dbReference>
<dbReference type="EMBL" id="BMAT01007185">
    <property type="protein sequence ID" value="GFR59314.1"/>
    <property type="molecule type" value="Genomic_DNA"/>
</dbReference>
<comment type="caution">
    <text evidence="2">The sequence shown here is derived from an EMBL/GenBank/DDBJ whole genome shotgun (WGS) entry which is preliminary data.</text>
</comment>
<evidence type="ECO:0000313" key="2">
    <source>
        <dbReference type="EMBL" id="GFR59314.1"/>
    </source>
</evidence>
<feature type="transmembrane region" description="Helical" evidence="1">
    <location>
        <begin position="50"/>
        <end position="70"/>
    </location>
</feature>
<evidence type="ECO:0000256" key="1">
    <source>
        <dbReference type="SAM" id="Phobius"/>
    </source>
</evidence>
<keyword evidence="1 2" id="KW-0812">Transmembrane</keyword>
<proteinExistence type="predicted"/>
<dbReference type="Proteomes" id="UP000762676">
    <property type="component" value="Unassembled WGS sequence"/>
</dbReference>
<keyword evidence="1" id="KW-1133">Transmembrane helix</keyword>
<keyword evidence="3" id="KW-1185">Reference proteome</keyword>
<keyword evidence="1" id="KW-0472">Membrane</keyword>
<reference evidence="2 3" key="1">
    <citation type="journal article" date="2021" name="Elife">
        <title>Chloroplast acquisition without the gene transfer in kleptoplastic sea slugs, Plakobranchus ocellatus.</title>
        <authorList>
            <person name="Maeda T."/>
            <person name="Takahashi S."/>
            <person name="Yoshida T."/>
            <person name="Shimamura S."/>
            <person name="Takaki Y."/>
            <person name="Nagai Y."/>
            <person name="Toyoda A."/>
            <person name="Suzuki Y."/>
            <person name="Arimoto A."/>
            <person name="Ishii H."/>
            <person name="Satoh N."/>
            <person name="Nishiyama T."/>
            <person name="Hasebe M."/>
            <person name="Maruyama T."/>
            <person name="Minagawa J."/>
            <person name="Obokata J."/>
            <person name="Shigenobu S."/>
        </authorList>
    </citation>
    <scope>NUCLEOTIDE SEQUENCE [LARGE SCALE GENOMIC DNA]</scope>
</reference>
<dbReference type="Pfam" id="PF10856">
    <property type="entry name" value="DUF2678"/>
    <property type="match status" value="1"/>
</dbReference>
<name>A0AAV4EER9_9GAST</name>
<accession>A0AAV4EER9</accession>
<protein>
    <submittedName>
        <fullName evidence="2">Transmembrane protein 243-like</fullName>
    </submittedName>
</protein>
<evidence type="ECO:0000313" key="3">
    <source>
        <dbReference type="Proteomes" id="UP000762676"/>
    </source>
</evidence>
<dbReference type="PANTHER" id="PTHR28603">
    <property type="entry name" value="TRANSMEMBRANE PROTEIN 243"/>
    <property type="match status" value="1"/>
</dbReference>
<organism evidence="2 3">
    <name type="scientific">Elysia marginata</name>
    <dbReference type="NCBI Taxonomy" id="1093978"/>
    <lineage>
        <taxon>Eukaryota</taxon>
        <taxon>Metazoa</taxon>
        <taxon>Spiralia</taxon>
        <taxon>Lophotrochozoa</taxon>
        <taxon>Mollusca</taxon>
        <taxon>Gastropoda</taxon>
        <taxon>Heterobranchia</taxon>
        <taxon>Euthyneura</taxon>
        <taxon>Panpulmonata</taxon>
        <taxon>Sacoglossa</taxon>
        <taxon>Placobranchoidea</taxon>
        <taxon>Plakobranchidae</taxon>
        <taxon>Elysia</taxon>
    </lineage>
</organism>
<feature type="transmembrane region" description="Helical" evidence="1">
    <location>
        <begin position="21"/>
        <end position="44"/>
    </location>
</feature>